<dbReference type="AlphaFoldDB" id="G0UTL5"/>
<dbReference type="EMBL" id="HE575322">
    <property type="protein sequence ID" value="CCC92729.1"/>
    <property type="molecule type" value="Genomic_DNA"/>
</dbReference>
<accession>G0UTL5</accession>
<dbReference type="VEuPathDB" id="TriTrypDB:TcIL3000_9_1250"/>
<protein>
    <submittedName>
        <fullName evidence="2">Uncharacterized protein TCIL3000_9_1250</fullName>
    </submittedName>
</protein>
<gene>
    <name evidence="2" type="ORF">TCIL3000_9_1250</name>
</gene>
<organism evidence="2">
    <name type="scientific">Trypanosoma congolense (strain IL3000)</name>
    <dbReference type="NCBI Taxonomy" id="1068625"/>
    <lineage>
        <taxon>Eukaryota</taxon>
        <taxon>Discoba</taxon>
        <taxon>Euglenozoa</taxon>
        <taxon>Kinetoplastea</taxon>
        <taxon>Metakinetoplastina</taxon>
        <taxon>Trypanosomatida</taxon>
        <taxon>Trypanosomatidae</taxon>
        <taxon>Trypanosoma</taxon>
        <taxon>Nannomonas</taxon>
    </lineage>
</organism>
<name>G0UTL5_TRYCI</name>
<feature type="region of interest" description="Disordered" evidence="1">
    <location>
        <begin position="130"/>
        <end position="173"/>
    </location>
</feature>
<proteinExistence type="predicted"/>
<feature type="non-terminal residue" evidence="2">
    <location>
        <position position="185"/>
    </location>
</feature>
<reference evidence="2" key="1">
    <citation type="journal article" date="2012" name="Proc. Natl. Acad. Sci. U.S.A.">
        <title>Antigenic diversity is generated by distinct evolutionary mechanisms in African trypanosome species.</title>
        <authorList>
            <person name="Jackson A.P."/>
            <person name="Berry A."/>
            <person name="Aslett M."/>
            <person name="Allison H.C."/>
            <person name="Burton P."/>
            <person name="Vavrova-Anderson J."/>
            <person name="Brown R."/>
            <person name="Browne H."/>
            <person name="Corton N."/>
            <person name="Hauser H."/>
            <person name="Gamble J."/>
            <person name="Gilderthorp R."/>
            <person name="Marcello L."/>
            <person name="McQuillan J."/>
            <person name="Otto T.D."/>
            <person name="Quail M.A."/>
            <person name="Sanders M.J."/>
            <person name="van Tonder A."/>
            <person name="Ginger M.L."/>
            <person name="Field M.C."/>
            <person name="Barry J.D."/>
            <person name="Hertz-Fowler C."/>
            <person name="Berriman M."/>
        </authorList>
    </citation>
    <scope>NUCLEOTIDE SEQUENCE</scope>
    <source>
        <strain evidence="2">IL3000</strain>
    </source>
</reference>
<sequence>MSDVKVALSRLERLSGACGGVNVSSRLALSAGEGTGVTGDMGSYEKGQYRVACLIKRARDNIALVAEAGDSLDLARRAEISNSIRRDINAMKKECTALSRVAVKDGKRAEYVQLLSHVNKTEQIQRRLHNVPPLGDATQTPGDIGVHPVGSPGLMSGSHPHATDPISREGVPLISSSDAEEFALV</sequence>
<evidence type="ECO:0000313" key="2">
    <source>
        <dbReference type="EMBL" id="CCC92729.1"/>
    </source>
</evidence>
<evidence type="ECO:0000256" key="1">
    <source>
        <dbReference type="SAM" id="MobiDB-lite"/>
    </source>
</evidence>